<evidence type="ECO:0000256" key="8">
    <source>
        <dbReference type="ARBA" id="ARBA00023012"/>
    </source>
</evidence>
<feature type="transmembrane region" description="Helical" evidence="10">
    <location>
        <begin position="114"/>
        <end position="131"/>
    </location>
</feature>
<gene>
    <name evidence="12" type="ORF">EHO59_09435</name>
</gene>
<dbReference type="Pfam" id="PF02518">
    <property type="entry name" value="HATPase_c"/>
    <property type="match status" value="1"/>
</dbReference>
<dbReference type="InterPro" id="IPR036097">
    <property type="entry name" value="HisK_dim/P_sf"/>
</dbReference>
<keyword evidence="7" id="KW-0067">ATP-binding</keyword>
<proteinExistence type="predicted"/>
<protein>
    <recommendedName>
        <fullName evidence="2">histidine kinase</fullName>
        <ecNumber evidence="2">2.7.13.3</ecNumber>
    </recommendedName>
</protein>
<dbReference type="AlphaFoldDB" id="A0A4R9G1G3"/>
<evidence type="ECO:0000256" key="4">
    <source>
        <dbReference type="ARBA" id="ARBA00022679"/>
    </source>
</evidence>
<dbReference type="PANTHER" id="PTHR43065:SF10">
    <property type="entry name" value="PEROXIDE STRESS-ACTIVATED HISTIDINE KINASE MAK3"/>
    <property type="match status" value="1"/>
</dbReference>
<dbReference type="SUPFAM" id="SSF47384">
    <property type="entry name" value="Homodimeric domain of signal transducing histidine kinase"/>
    <property type="match status" value="1"/>
</dbReference>
<evidence type="ECO:0000259" key="11">
    <source>
        <dbReference type="PROSITE" id="PS50109"/>
    </source>
</evidence>
<comment type="catalytic activity">
    <reaction evidence="1">
        <text>ATP + protein L-histidine = ADP + protein N-phospho-L-histidine.</text>
        <dbReference type="EC" id="2.7.13.3"/>
    </reaction>
</comment>
<feature type="domain" description="Histidine kinase" evidence="11">
    <location>
        <begin position="396"/>
        <end position="703"/>
    </location>
</feature>
<accession>A0A4R9G1G3</accession>
<dbReference type="EMBL" id="RQEP01000010">
    <property type="protein sequence ID" value="TGK05053.1"/>
    <property type="molecule type" value="Genomic_DNA"/>
</dbReference>
<dbReference type="InterPro" id="IPR036890">
    <property type="entry name" value="HATPase_C_sf"/>
</dbReference>
<dbReference type="OrthoDB" id="9804645at2"/>
<dbReference type="EC" id="2.7.13.3" evidence="2"/>
<evidence type="ECO:0000256" key="7">
    <source>
        <dbReference type="ARBA" id="ARBA00022840"/>
    </source>
</evidence>
<dbReference type="GO" id="GO:0000155">
    <property type="term" value="F:phosphorelay sensor kinase activity"/>
    <property type="evidence" value="ECO:0007669"/>
    <property type="project" value="InterPro"/>
</dbReference>
<keyword evidence="13" id="KW-1185">Reference proteome</keyword>
<keyword evidence="6 12" id="KW-0418">Kinase</keyword>
<dbReference type="CDD" id="cd00082">
    <property type="entry name" value="HisKA"/>
    <property type="match status" value="1"/>
</dbReference>
<comment type="caution">
    <text evidence="12">The sequence shown here is derived from an EMBL/GenBank/DDBJ whole genome shotgun (WGS) entry which is preliminary data.</text>
</comment>
<reference evidence="12" key="1">
    <citation type="journal article" date="2019" name="PLoS Negl. Trop. Dis.">
        <title>Revisiting the worldwide diversity of Leptospira species in the environment.</title>
        <authorList>
            <person name="Vincent A.T."/>
            <person name="Schiettekatte O."/>
            <person name="Bourhy P."/>
            <person name="Veyrier F.J."/>
            <person name="Picardeau M."/>
        </authorList>
    </citation>
    <scope>NUCLEOTIDE SEQUENCE [LARGE SCALE GENOMIC DNA]</scope>
    <source>
        <strain evidence="12">SSS9</strain>
    </source>
</reference>
<dbReference type="PRINTS" id="PR00344">
    <property type="entry name" value="BCTRLSENSOR"/>
</dbReference>
<evidence type="ECO:0000313" key="13">
    <source>
        <dbReference type="Proteomes" id="UP000297453"/>
    </source>
</evidence>
<feature type="coiled-coil region" evidence="9">
    <location>
        <begin position="360"/>
        <end position="387"/>
    </location>
</feature>
<feature type="transmembrane region" description="Helical" evidence="10">
    <location>
        <begin position="276"/>
        <end position="295"/>
    </location>
</feature>
<feature type="transmembrane region" description="Helical" evidence="10">
    <location>
        <begin position="204"/>
        <end position="223"/>
    </location>
</feature>
<keyword evidence="3" id="KW-0597">Phosphoprotein</keyword>
<dbReference type="Proteomes" id="UP000297453">
    <property type="component" value="Unassembled WGS sequence"/>
</dbReference>
<feature type="transmembrane region" description="Helical" evidence="10">
    <location>
        <begin position="81"/>
        <end position="102"/>
    </location>
</feature>
<feature type="transmembrane region" description="Helical" evidence="10">
    <location>
        <begin position="170"/>
        <end position="192"/>
    </location>
</feature>
<feature type="transmembrane region" description="Helical" evidence="10">
    <location>
        <begin position="21"/>
        <end position="40"/>
    </location>
</feature>
<evidence type="ECO:0000256" key="5">
    <source>
        <dbReference type="ARBA" id="ARBA00022741"/>
    </source>
</evidence>
<dbReference type="GO" id="GO:0005524">
    <property type="term" value="F:ATP binding"/>
    <property type="evidence" value="ECO:0007669"/>
    <property type="project" value="UniProtKB-KW"/>
</dbReference>
<dbReference type="PANTHER" id="PTHR43065">
    <property type="entry name" value="SENSOR HISTIDINE KINASE"/>
    <property type="match status" value="1"/>
</dbReference>
<name>A0A4R9G1G3_9LEPT</name>
<keyword evidence="10" id="KW-0472">Membrane</keyword>
<dbReference type="InterPro" id="IPR005467">
    <property type="entry name" value="His_kinase_dom"/>
</dbReference>
<dbReference type="RefSeq" id="WP_135587241.1">
    <property type="nucleotide sequence ID" value="NZ_RQEP01000010.1"/>
</dbReference>
<keyword evidence="10" id="KW-1133">Transmembrane helix</keyword>
<dbReference type="SUPFAM" id="SSF55874">
    <property type="entry name" value="ATPase domain of HSP90 chaperone/DNA topoisomerase II/histidine kinase"/>
    <property type="match status" value="1"/>
</dbReference>
<dbReference type="SMART" id="SM00387">
    <property type="entry name" value="HATPase_c"/>
    <property type="match status" value="1"/>
</dbReference>
<feature type="transmembrane region" description="Helical" evidence="10">
    <location>
        <begin position="143"/>
        <end position="164"/>
    </location>
</feature>
<keyword evidence="8" id="KW-0902">Two-component regulatory system</keyword>
<keyword evidence="9" id="KW-0175">Coiled coil</keyword>
<feature type="transmembrane region" description="Helical" evidence="10">
    <location>
        <begin position="301"/>
        <end position="319"/>
    </location>
</feature>
<feature type="transmembrane region" description="Helical" evidence="10">
    <location>
        <begin position="52"/>
        <end position="69"/>
    </location>
</feature>
<keyword evidence="10" id="KW-0812">Transmembrane</keyword>
<evidence type="ECO:0000256" key="1">
    <source>
        <dbReference type="ARBA" id="ARBA00000085"/>
    </source>
</evidence>
<dbReference type="InterPro" id="IPR003661">
    <property type="entry name" value="HisK_dim/P_dom"/>
</dbReference>
<evidence type="ECO:0000313" key="12">
    <source>
        <dbReference type="EMBL" id="TGK05053.1"/>
    </source>
</evidence>
<evidence type="ECO:0000256" key="2">
    <source>
        <dbReference type="ARBA" id="ARBA00012438"/>
    </source>
</evidence>
<dbReference type="InterPro" id="IPR004358">
    <property type="entry name" value="Sig_transdc_His_kin-like_C"/>
</dbReference>
<dbReference type="Gene3D" id="1.10.287.130">
    <property type="match status" value="1"/>
</dbReference>
<evidence type="ECO:0000256" key="10">
    <source>
        <dbReference type="SAM" id="Phobius"/>
    </source>
</evidence>
<dbReference type="Gene3D" id="3.30.565.10">
    <property type="entry name" value="Histidine kinase-like ATPase, C-terminal domain"/>
    <property type="match status" value="1"/>
</dbReference>
<dbReference type="PROSITE" id="PS50109">
    <property type="entry name" value="HIS_KIN"/>
    <property type="match status" value="1"/>
</dbReference>
<evidence type="ECO:0000256" key="6">
    <source>
        <dbReference type="ARBA" id="ARBA00022777"/>
    </source>
</evidence>
<organism evidence="12 13">
    <name type="scientific">Leptospira semungkisensis</name>
    <dbReference type="NCBI Taxonomy" id="2484985"/>
    <lineage>
        <taxon>Bacteria</taxon>
        <taxon>Pseudomonadati</taxon>
        <taxon>Spirochaetota</taxon>
        <taxon>Spirochaetia</taxon>
        <taxon>Leptospirales</taxon>
        <taxon>Leptospiraceae</taxon>
        <taxon>Leptospira</taxon>
    </lineage>
</organism>
<sequence length="708" mass="79032">MNASASALEIRSSKDRNLGFFFIYAGFIFVLLLFALIYFTKEAELLRIFDNIHWTASIGFATTAAWFGYRSSEGEARRYRFWFFLGLFSYFTGQVVWDIQALTQFYSFPAPSDVFYPWLGPCFILGFTRFLRDKVPLNRMKVAIMDAIGLSIAVLAVTLVLYLSKKEDRPWLQLLALAVYPVFMLSAASVAVLMQPSLRIKISLSYLCLVAGLAGTGISWLQWNSIFLIQVPADGTLTNAGFSASILLLGYSSLTWEPDLSALKKNAGTESGLLRILPLLEVIVCSAAIVLSLTLQGLPEIIRLVIWFCAGVMVVIASLRQSLLVTDLAIAEKVIRNANEALEVTVSERTEELRSANEYLVDTNEKLRSAMSELKKAQENLVQSEKMAVLGRLIAGIAHELNTPLGAIRSSTEGIRSILNEPWEDLIREYASFNKEEKEVWATLFKRGGVAYTDFDSKEERKKRKLSESILADAGFSNAHMMADILTDMGNSPEQVKEVLQKLPMGERGWLIVNNASSLSSIARSSQLILDASVKASRVIQALKSYAAGEGDWRPQVESVSPKEQIENIITLYYSKIKNKVLIDIQIPDEARVQGDSERLYLVWTNLITNAFHAMNYSGRIFIDAKLQSDDYWEISIQDTGTGIPDEIKDRVFDPFFTTKSPGEGTGLGLDICKNVVEEHKGRIHFTSTDSGTTFYVLLPAFQESKPV</sequence>
<dbReference type="InterPro" id="IPR003594">
    <property type="entry name" value="HATPase_dom"/>
</dbReference>
<keyword evidence="4" id="KW-0808">Transferase</keyword>
<evidence type="ECO:0000256" key="9">
    <source>
        <dbReference type="SAM" id="Coils"/>
    </source>
</evidence>
<evidence type="ECO:0000256" key="3">
    <source>
        <dbReference type="ARBA" id="ARBA00022553"/>
    </source>
</evidence>
<keyword evidence="5" id="KW-0547">Nucleotide-binding</keyword>